<sequence length="312" mass="35200">MEHSSYAISIIGIGMVGTPLARWFEERRGYRRGKNLFLYDINPAKGYHDDFNRGDIIFISVPTPRSAQGAADIDAVEEVFQRIKGDKIVVIKSTVPPGTTQSFQDRYPRHKVLFNPEFLTEKRAWEDFVKPDRQIVGFTERSVDAAHAVLSLLPRAPFMSPWGVNTYRPVKITATEAEIIKYAGNVHFARKINFANILAQAAERMGGDYENVRLGMSADYRIGDSHLDVAHQGYRGFGGFCFPKDLDGFIAYLDLAGLGASADLLRKDREFNEGLLRSQGLTLEDVSVHDAEWIRKKMTQQKKDGAPRENDR</sequence>
<comment type="similarity">
    <text evidence="1">Belongs to the UDP-glucose/GDP-mannose dehydrogenase family.</text>
</comment>
<dbReference type="Pfam" id="PF03721">
    <property type="entry name" value="UDPG_MGDP_dh_N"/>
    <property type="match status" value="1"/>
</dbReference>
<dbReference type="InterPro" id="IPR014026">
    <property type="entry name" value="UDP-Glc/GDP-Man_DH_dimer"/>
</dbReference>
<protein>
    <submittedName>
        <fullName evidence="5">UDP-glucose/GDP-mannose dehydrogenase family protein</fullName>
    </submittedName>
</protein>
<keyword evidence="2" id="KW-0812">Transmembrane</keyword>
<dbReference type="InterPro" id="IPR036291">
    <property type="entry name" value="NAD(P)-bd_dom_sf"/>
</dbReference>
<dbReference type="PANTHER" id="PTHR43750">
    <property type="entry name" value="UDP-GLUCOSE 6-DEHYDROGENASE TUAD"/>
    <property type="match status" value="1"/>
</dbReference>
<dbReference type="Pfam" id="PF00984">
    <property type="entry name" value="UDPG_MGDP_dh"/>
    <property type="match status" value="1"/>
</dbReference>
<gene>
    <name evidence="5" type="ORF">HY221_01810</name>
</gene>
<evidence type="ECO:0000313" key="6">
    <source>
        <dbReference type="Proteomes" id="UP000753196"/>
    </source>
</evidence>
<evidence type="ECO:0000259" key="4">
    <source>
        <dbReference type="Pfam" id="PF03721"/>
    </source>
</evidence>
<organism evidence="5 6">
    <name type="scientific">Candidatus Sungiibacteriota bacterium</name>
    <dbReference type="NCBI Taxonomy" id="2750080"/>
    <lineage>
        <taxon>Bacteria</taxon>
        <taxon>Candidatus Sungiibacteriota</taxon>
    </lineage>
</organism>
<evidence type="ECO:0000313" key="5">
    <source>
        <dbReference type="EMBL" id="MBI3631048.1"/>
    </source>
</evidence>
<proteinExistence type="inferred from homology"/>
<dbReference type="GO" id="GO:0016616">
    <property type="term" value="F:oxidoreductase activity, acting on the CH-OH group of donors, NAD or NADP as acceptor"/>
    <property type="evidence" value="ECO:0007669"/>
    <property type="project" value="InterPro"/>
</dbReference>
<name>A0A932VR95_9BACT</name>
<feature type="transmembrane region" description="Helical" evidence="2">
    <location>
        <begin position="6"/>
        <end position="24"/>
    </location>
</feature>
<dbReference type="Gene3D" id="3.40.50.720">
    <property type="entry name" value="NAD(P)-binding Rossmann-like Domain"/>
    <property type="match status" value="1"/>
</dbReference>
<dbReference type="SUPFAM" id="SSF48179">
    <property type="entry name" value="6-phosphogluconate dehydrogenase C-terminal domain-like"/>
    <property type="match status" value="1"/>
</dbReference>
<evidence type="ECO:0000256" key="2">
    <source>
        <dbReference type="SAM" id="Phobius"/>
    </source>
</evidence>
<keyword evidence="2" id="KW-1133">Transmembrane helix</keyword>
<accession>A0A932VR95</accession>
<evidence type="ECO:0000259" key="3">
    <source>
        <dbReference type="Pfam" id="PF00984"/>
    </source>
</evidence>
<feature type="domain" description="UDP-glucose/GDP-mannose dehydrogenase dimerisation" evidence="3">
    <location>
        <begin position="176"/>
        <end position="273"/>
    </location>
</feature>
<feature type="domain" description="UDP-glucose/GDP-mannose dehydrogenase N-terminal" evidence="4">
    <location>
        <begin position="48"/>
        <end position="144"/>
    </location>
</feature>
<dbReference type="GO" id="GO:0051287">
    <property type="term" value="F:NAD binding"/>
    <property type="evidence" value="ECO:0007669"/>
    <property type="project" value="InterPro"/>
</dbReference>
<dbReference type="PANTHER" id="PTHR43750:SF3">
    <property type="entry name" value="UDP-GLUCOSE 6-DEHYDROGENASE TUAD"/>
    <property type="match status" value="1"/>
</dbReference>
<comment type="caution">
    <text evidence="5">The sequence shown here is derived from an EMBL/GenBank/DDBJ whole genome shotgun (WGS) entry which is preliminary data.</text>
</comment>
<dbReference type="AlphaFoldDB" id="A0A932VR95"/>
<dbReference type="InterPro" id="IPR008927">
    <property type="entry name" value="6-PGluconate_DH-like_C_sf"/>
</dbReference>
<keyword evidence="2" id="KW-0472">Membrane</keyword>
<evidence type="ECO:0000256" key="1">
    <source>
        <dbReference type="ARBA" id="ARBA00006601"/>
    </source>
</evidence>
<dbReference type="SUPFAM" id="SSF51735">
    <property type="entry name" value="NAD(P)-binding Rossmann-fold domains"/>
    <property type="match status" value="1"/>
</dbReference>
<dbReference type="EMBL" id="JACQCR010000041">
    <property type="protein sequence ID" value="MBI3631048.1"/>
    <property type="molecule type" value="Genomic_DNA"/>
</dbReference>
<dbReference type="Gene3D" id="1.10.1040.10">
    <property type="entry name" value="N-(1-d-carboxylethyl)-l-norvaline Dehydrogenase, domain 2"/>
    <property type="match status" value="1"/>
</dbReference>
<dbReference type="InterPro" id="IPR001732">
    <property type="entry name" value="UDP-Glc/GDP-Man_DH_N"/>
</dbReference>
<reference evidence="5" key="1">
    <citation type="submission" date="2020-07" db="EMBL/GenBank/DDBJ databases">
        <title>Huge and variable diversity of episymbiotic CPR bacteria and DPANN archaea in groundwater ecosystems.</title>
        <authorList>
            <person name="He C.Y."/>
            <person name="Keren R."/>
            <person name="Whittaker M."/>
            <person name="Farag I.F."/>
            <person name="Doudna J."/>
            <person name="Cate J.H.D."/>
            <person name="Banfield J.F."/>
        </authorList>
    </citation>
    <scope>NUCLEOTIDE SEQUENCE</scope>
    <source>
        <strain evidence="5">NC_groundwater_973_Pr1_S-0.2um_54_13</strain>
    </source>
</reference>
<dbReference type="InterPro" id="IPR013328">
    <property type="entry name" value="6PGD_dom2"/>
</dbReference>
<dbReference type="Proteomes" id="UP000753196">
    <property type="component" value="Unassembled WGS sequence"/>
</dbReference>